<dbReference type="EMBL" id="KN823078">
    <property type="protein sequence ID" value="KIO23703.1"/>
    <property type="molecule type" value="Genomic_DNA"/>
</dbReference>
<dbReference type="PRINTS" id="PR00320">
    <property type="entry name" value="GPROTEINBRPT"/>
</dbReference>
<feature type="domain" description="NACHT" evidence="4">
    <location>
        <begin position="26"/>
        <end position="172"/>
    </location>
</feature>
<dbReference type="STRING" id="1051891.A0A0C3KQM0"/>
<keyword evidence="6" id="KW-1185">Reference proteome</keyword>
<dbReference type="PANTHER" id="PTHR45333">
    <property type="entry name" value="MEMBRANE PROTEIN-RELATED"/>
    <property type="match status" value="1"/>
</dbReference>
<dbReference type="AlphaFoldDB" id="A0A0C3KQM0"/>
<sequence>CLPGTRIEILNRIDKWVKDTSPSANRVLWIRGMAGRGKSTLASTVAQTWASKGSCAIFHFRRGQNALDGQFICSLARQLGKGLVSDVKNAILDCVRENEDIATERLEQQFKTLFVGSLGQLQDHAYPIVIIVDALDECKDENDAVRFVRLIDQNSSLLPVNVKFLLTCRPKAPLLVALEPRKWHAEDLDSISHVSEDITRFIQHACAQIRDDHDLPEAWPSSADLKGVVEMSQGLFQWARTATAYIGKGSPEHRLQELLQHPRAWGGLDDLYCQILSRAFKEVEQNSMRKQVLSWILGTLVVAPYPVTLEIIAFLHADHQIFRGQANIVQFLRNDILADLTSLLRIPTSPSDPLSLMHTSIRDLLTARERCENQCYFIDAIQNHRRLASVSLEIMERDLKQNICNLPWVRMANSRIQDVVDIHVAKGLRYCCRSWSIHLVAGLRRSEASVDATRTVLAKFERVSDEKILSWLEVMSLIGAMTEAITIANQVHGWLLSLNSLWNDTRRFIAAFFELVSFSALDMYASALSRCPVETKLWLKYGGQATAWQLVGYRQQNWPANIWTSSTGSIVFTVAFSPDGGYVASGSVDGTVQLWDAQTGAPLGQPLTVHSESITSIAFSPDGKVLAYASYDETVRLWDGQTGAPLGKPLIGHSESIMSVAFSPDGKVLASGSLDETVRLWDAKTGAPLGEPLIGHSKSILSVAFSPDGKVLASGSEDKTVRLWDAQTGAPLGEEPLTGHSESINSVAFSPDGKVLASGSEDKTIRLWNAQTGATLGRPLTGHSNWITSVAFSPAGKVLASTSYDKTVRLWDAQTGAPLGKPLSGHRDWIMSVAFSPDGKALASGSIVRSATVRLWDAQTGASLGPPLTGHSGPINSIAFSPDGKVLVSAASDEMLRFWDPLTHGASHPLVSQLGL</sequence>
<dbReference type="InterPro" id="IPR020472">
    <property type="entry name" value="WD40_PAC1"/>
</dbReference>
<dbReference type="InterPro" id="IPR027417">
    <property type="entry name" value="P-loop_NTPase"/>
</dbReference>
<gene>
    <name evidence="5" type="ORF">M407DRAFT_77768</name>
</gene>
<feature type="repeat" description="WD" evidence="3">
    <location>
        <begin position="650"/>
        <end position="691"/>
    </location>
</feature>
<feature type="repeat" description="WD" evidence="3">
    <location>
        <begin position="607"/>
        <end position="648"/>
    </location>
</feature>
<feature type="repeat" description="WD" evidence="3">
    <location>
        <begin position="564"/>
        <end position="605"/>
    </location>
</feature>
<feature type="repeat" description="WD" evidence="3">
    <location>
        <begin position="737"/>
        <end position="778"/>
    </location>
</feature>
<feature type="repeat" description="WD" evidence="3">
    <location>
        <begin position="868"/>
        <end position="900"/>
    </location>
</feature>
<name>A0A0C3KQM0_9AGAM</name>
<accession>A0A0C3KQM0</accession>
<dbReference type="Pfam" id="PF24883">
    <property type="entry name" value="NPHP3_N"/>
    <property type="match status" value="1"/>
</dbReference>
<dbReference type="Proteomes" id="UP000054248">
    <property type="component" value="Unassembled WGS sequence"/>
</dbReference>
<evidence type="ECO:0000259" key="4">
    <source>
        <dbReference type="PROSITE" id="PS50837"/>
    </source>
</evidence>
<dbReference type="Pfam" id="PF00400">
    <property type="entry name" value="WD40"/>
    <property type="match status" value="8"/>
</dbReference>
<protein>
    <recommendedName>
        <fullName evidence="4">NACHT domain-containing protein</fullName>
    </recommendedName>
</protein>
<dbReference type="SMART" id="SM00320">
    <property type="entry name" value="WD40"/>
    <property type="match status" value="8"/>
</dbReference>
<organism evidence="5 6">
    <name type="scientific">Tulasnella calospora MUT 4182</name>
    <dbReference type="NCBI Taxonomy" id="1051891"/>
    <lineage>
        <taxon>Eukaryota</taxon>
        <taxon>Fungi</taxon>
        <taxon>Dikarya</taxon>
        <taxon>Basidiomycota</taxon>
        <taxon>Agaricomycotina</taxon>
        <taxon>Agaricomycetes</taxon>
        <taxon>Cantharellales</taxon>
        <taxon>Tulasnellaceae</taxon>
        <taxon>Tulasnella</taxon>
    </lineage>
</organism>
<evidence type="ECO:0000313" key="6">
    <source>
        <dbReference type="Proteomes" id="UP000054248"/>
    </source>
</evidence>
<evidence type="ECO:0000256" key="3">
    <source>
        <dbReference type="PROSITE-ProRule" id="PRU00221"/>
    </source>
</evidence>
<dbReference type="SUPFAM" id="SSF52540">
    <property type="entry name" value="P-loop containing nucleoside triphosphate hydrolases"/>
    <property type="match status" value="1"/>
</dbReference>
<dbReference type="PANTHER" id="PTHR45333:SF1">
    <property type="entry name" value="CHROMOSOME UNDETERMINED SCAFFOLD_625, WHOLE GENOME SHOTGUN SEQUENCE"/>
    <property type="match status" value="1"/>
</dbReference>
<evidence type="ECO:0000256" key="1">
    <source>
        <dbReference type="ARBA" id="ARBA00022574"/>
    </source>
</evidence>
<reference evidence="6" key="2">
    <citation type="submission" date="2015-01" db="EMBL/GenBank/DDBJ databases">
        <title>Evolutionary Origins and Diversification of the Mycorrhizal Mutualists.</title>
        <authorList>
            <consortium name="DOE Joint Genome Institute"/>
            <consortium name="Mycorrhizal Genomics Consortium"/>
            <person name="Kohler A."/>
            <person name="Kuo A."/>
            <person name="Nagy L.G."/>
            <person name="Floudas D."/>
            <person name="Copeland A."/>
            <person name="Barry K.W."/>
            <person name="Cichocki N."/>
            <person name="Veneault-Fourrey C."/>
            <person name="LaButti K."/>
            <person name="Lindquist E.A."/>
            <person name="Lipzen A."/>
            <person name="Lundell T."/>
            <person name="Morin E."/>
            <person name="Murat C."/>
            <person name="Riley R."/>
            <person name="Ohm R."/>
            <person name="Sun H."/>
            <person name="Tunlid A."/>
            <person name="Henrissat B."/>
            <person name="Grigoriev I.V."/>
            <person name="Hibbett D.S."/>
            <person name="Martin F."/>
        </authorList>
    </citation>
    <scope>NUCLEOTIDE SEQUENCE [LARGE SCALE GENOMIC DNA]</scope>
    <source>
        <strain evidence="6">MUT 4182</strain>
    </source>
</reference>
<feature type="repeat" description="WD" evidence="3">
    <location>
        <begin position="693"/>
        <end position="734"/>
    </location>
</feature>
<proteinExistence type="predicted"/>
<dbReference type="Gene3D" id="3.40.50.300">
    <property type="entry name" value="P-loop containing nucleotide triphosphate hydrolases"/>
    <property type="match status" value="1"/>
</dbReference>
<reference evidence="5 6" key="1">
    <citation type="submission" date="2014-04" db="EMBL/GenBank/DDBJ databases">
        <authorList>
            <consortium name="DOE Joint Genome Institute"/>
            <person name="Kuo A."/>
            <person name="Girlanda M."/>
            <person name="Perotto S."/>
            <person name="Kohler A."/>
            <person name="Nagy L.G."/>
            <person name="Floudas D."/>
            <person name="Copeland A."/>
            <person name="Barry K.W."/>
            <person name="Cichocki N."/>
            <person name="Veneault-Fourrey C."/>
            <person name="LaButti K."/>
            <person name="Lindquist E.A."/>
            <person name="Lipzen A."/>
            <person name="Lundell T."/>
            <person name="Morin E."/>
            <person name="Murat C."/>
            <person name="Sun H."/>
            <person name="Tunlid A."/>
            <person name="Henrissat B."/>
            <person name="Grigoriev I.V."/>
            <person name="Hibbett D.S."/>
            <person name="Martin F."/>
            <person name="Nordberg H.P."/>
            <person name="Cantor M.N."/>
            <person name="Hua S.X."/>
        </authorList>
    </citation>
    <scope>NUCLEOTIDE SEQUENCE [LARGE SCALE GENOMIC DNA]</scope>
    <source>
        <strain evidence="5 6">MUT 4182</strain>
    </source>
</reference>
<dbReference type="PROSITE" id="PS00678">
    <property type="entry name" value="WD_REPEATS_1"/>
    <property type="match status" value="5"/>
</dbReference>
<dbReference type="Gene3D" id="2.130.10.10">
    <property type="entry name" value="YVTN repeat-like/Quinoprotein amine dehydrogenase"/>
    <property type="match status" value="3"/>
</dbReference>
<dbReference type="PROSITE" id="PS50837">
    <property type="entry name" value="NACHT"/>
    <property type="match status" value="1"/>
</dbReference>
<dbReference type="InterPro" id="IPR001680">
    <property type="entry name" value="WD40_rpt"/>
</dbReference>
<dbReference type="InterPro" id="IPR036322">
    <property type="entry name" value="WD40_repeat_dom_sf"/>
</dbReference>
<feature type="repeat" description="WD" evidence="3">
    <location>
        <begin position="780"/>
        <end position="821"/>
    </location>
</feature>
<keyword evidence="1 3" id="KW-0853">WD repeat</keyword>
<evidence type="ECO:0000256" key="2">
    <source>
        <dbReference type="ARBA" id="ARBA00022737"/>
    </source>
</evidence>
<dbReference type="CDD" id="cd00200">
    <property type="entry name" value="WD40"/>
    <property type="match status" value="1"/>
</dbReference>
<dbReference type="InterPro" id="IPR056884">
    <property type="entry name" value="NPHP3-like_N"/>
</dbReference>
<feature type="repeat" description="WD" evidence="3">
    <location>
        <begin position="823"/>
        <end position="866"/>
    </location>
</feature>
<dbReference type="SUPFAM" id="SSF50978">
    <property type="entry name" value="WD40 repeat-like"/>
    <property type="match status" value="1"/>
</dbReference>
<evidence type="ECO:0000313" key="5">
    <source>
        <dbReference type="EMBL" id="KIO23703.1"/>
    </source>
</evidence>
<dbReference type="OrthoDB" id="3027122at2759"/>
<dbReference type="InterPro" id="IPR019775">
    <property type="entry name" value="WD40_repeat_CS"/>
</dbReference>
<keyword evidence="2" id="KW-0677">Repeat</keyword>
<dbReference type="PROSITE" id="PS50294">
    <property type="entry name" value="WD_REPEATS_REGION"/>
    <property type="match status" value="7"/>
</dbReference>
<dbReference type="InterPro" id="IPR015943">
    <property type="entry name" value="WD40/YVTN_repeat-like_dom_sf"/>
</dbReference>
<feature type="non-terminal residue" evidence="5">
    <location>
        <position position="1"/>
    </location>
</feature>
<dbReference type="HOGENOM" id="CLU_000288_6_0_1"/>
<dbReference type="PROSITE" id="PS50082">
    <property type="entry name" value="WD_REPEATS_2"/>
    <property type="match status" value="8"/>
</dbReference>
<dbReference type="InterPro" id="IPR007111">
    <property type="entry name" value="NACHT_NTPase"/>
</dbReference>